<name>A0A1G2RJ71_9BACT</name>
<comment type="similarity">
    <text evidence="1 8 9">Belongs to the GreA/GreB family.</text>
</comment>
<evidence type="ECO:0000256" key="9">
    <source>
        <dbReference type="RuleBase" id="RU000556"/>
    </source>
</evidence>
<keyword evidence="8" id="KW-0175">Coiled coil</keyword>
<evidence type="ECO:0000256" key="1">
    <source>
        <dbReference type="ARBA" id="ARBA00008213"/>
    </source>
</evidence>
<evidence type="ECO:0000256" key="4">
    <source>
        <dbReference type="ARBA" id="ARBA00023125"/>
    </source>
</evidence>
<dbReference type="Gene3D" id="1.10.287.180">
    <property type="entry name" value="Transcription elongation factor, GreA/GreB, N-terminal domain"/>
    <property type="match status" value="1"/>
</dbReference>
<dbReference type="Pfam" id="PF01272">
    <property type="entry name" value="GreA_GreB"/>
    <property type="match status" value="1"/>
</dbReference>
<sequence length="149" mass="16498">MFITKEGLEKLKKELEYLKNVKQKELVERLRRAIALGDLSENFDYHNAREEQDLLDHRVAEIEETIASSSIAPQKNGNSVVQIGSVVTIETGKEKMVFTITGPQEADPMGGKISTESPLGILLLGKKKGDTAQVRIPSGFISYKILGIE</sequence>
<organism evidence="12 13">
    <name type="scientific">Candidatus Wildermuthbacteria bacterium RIFCSPLOWO2_01_FULL_47_18</name>
    <dbReference type="NCBI Taxonomy" id="1802460"/>
    <lineage>
        <taxon>Bacteria</taxon>
        <taxon>Candidatus Wildermuthiibacteriota</taxon>
    </lineage>
</organism>
<dbReference type="GO" id="GO:0006354">
    <property type="term" value="P:DNA-templated transcription elongation"/>
    <property type="evidence" value="ECO:0007669"/>
    <property type="project" value="TreeGrafter"/>
</dbReference>
<feature type="domain" description="Transcription elongation factor GreA/GreB N-terminal" evidence="11">
    <location>
        <begin position="2"/>
        <end position="71"/>
    </location>
</feature>
<evidence type="ECO:0000256" key="2">
    <source>
        <dbReference type="ARBA" id="ARBA00013729"/>
    </source>
</evidence>
<dbReference type="InterPro" id="IPR028624">
    <property type="entry name" value="Tscrpt_elong_fac_GreA/B"/>
</dbReference>
<dbReference type="InterPro" id="IPR006359">
    <property type="entry name" value="Tscrpt_elong_fac_GreA"/>
</dbReference>
<dbReference type="Pfam" id="PF03449">
    <property type="entry name" value="GreA_GreB_N"/>
    <property type="match status" value="1"/>
</dbReference>
<dbReference type="NCBIfam" id="TIGR01462">
    <property type="entry name" value="greA"/>
    <property type="match status" value="1"/>
</dbReference>
<dbReference type="InterPro" id="IPR022691">
    <property type="entry name" value="Tscrpt_elong_fac_GreA/B_N"/>
</dbReference>
<evidence type="ECO:0000259" key="10">
    <source>
        <dbReference type="Pfam" id="PF01272"/>
    </source>
</evidence>
<evidence type="ECO:0000313" key="12">
    <source>
        <dbReference type="EMBL" id="OHA72342.1"/>
    </source>
</evidence>
<dbReference type="PANTHER" id="PTHR30437:SF4">
    <property type="entry name" value="TRANSCRIPTION ELONGATION FACTOR GREA"/>
    <property type="match status" value="1"/>
</dbReference>
<dbReference type="InterPro" id="IPR001437">
    <property type="entry name" value="Tscrpt_elong_fac_GreA/B_C"/>
</dbReference>
<dbReference type="FunFam" id="1.10.287.180:FF:000001">
    <property type="entry name" value="Transcription elongation factor GreA"/>
    <property type="match status" value="1"/>
</dbReference>
<dbReference type="InterPro" id="IPR023459">
    <property type="entry name" value="Tscrpt_elong_fac_GreA/B_fam"/>
</dbReference>
<keyword evidence="5 8" id="KW-0804">Transcription</keyword>
<dbReference type="SUPFAM" id="SSF54534">
    <property type="entry name" value="FKBP-like"/>
    <property type="match status" value="1"/>
</dbReference>
<dbReference type="HAMAP" id="MF_00105">
    <property type="entry name" value="GreA_GreB"/>
    <property type="match status" value="1"/>
</dbReference>
<dbReference type="Gene3D" id="3.10.50.30">
    <property type="entry name" value="Transcription elongation factor, GreA/GreB, C-terminal domain"/>
    <property type="match status" value="1"/>
</dbReference>
<dbReference type="InterPro" id="IPR036805">
    <property type="entry name" value="Tscrpt_elong_fac_GreA/B_N_sf"/>
</dbReference>
<evidence type="ECO:0000256" key="3">
    <source>
        <dbReference type="ARBA" id="ARBA00023015"/>
    </source>
</evidence>
<dbReference type="GO" id="GO:0032784">
    <property type="term" value="P:regulation of DNA-templated transcription elongation"/>
    <property type="evidence" value="ECO:0007669"/>
    <property type="project" value="UniProtKB-UniRule"/>
</dbReference>
<evidence type="ECO:0000256" key="6">
    <source>
        <dbReference type="ARBA" id="ARBA00024916"/>
    </source>
</evidence>
<feature type="coiled-coil region" evidence="8">
    <location>
        <begin position="8"/>
        <end position="65"/>
    </location>
</feature>
<dbReference type="AlphaFoldDB" id="A0A1G2RJ71"/>
<dbReference type="InterPro" id="IPR036953">
    <property type="entry name" value="GreA/GreB_C_sf"/>
</dbReference>
<evidence type="ECO:0000256" key="7">
    <source>
        <dbReference type="ARBA" id="ARBA00030776"/>
    </source>
</evidence>
<evidence type="ECO:0000313" key="13">
    <source>
        <dbReference type="Proteomes" id="UP000177287"/>
    </source>
</evidence>
<evidence type="ECO:0000259" key="11">
    <source>
        <dbReference type="Pfam" id="PF03449"/>
    </source>
</evidence>
<dbReference type="GO" id="GO:0003677">
    <property type="term" value="F:DNA binding"/>
    <property type="evidence" value="ECO:0007669"/>
    <property type="project" value="UniProtKB-UniRule"/>
</dbReference>
<proteinExistence type="inferred from homology"/>
<dbReference type="GO" id="GO:0070063">
    <property type="term" value="F:RNA polymerase binding"/>
    <property type="evidence" value="ECO:0007669"/>
    <property type="project" value="InterPro"/>
</dbReference>
<feature type="domain" description="Transcription elongation factor GreA/GreB C-terminal" evidence="10">
    <location>
        <begin position="78"/>
        <end position="149"/>
    </location>
</feature>
<dbReference type="SUPFAM" id="SSF46557">
    <property type="entry name" value="GreA transcript cleavage protein, N-terminal domain"/>
    <property type="match status" value="1"/>
</dbReference>
<evidence type="ECO:0000256" key="5">
    <source>
        <dbReference type="ARBA" id="ARBA00023163"/>
    </source>
</evidence>
<dbReference type="PANTHER" id="PTHR30437">
    <property type="entry name" value="TRANSCRIPTION ELONGATION FACTOR GREA"/>
    <property type="match status" value="1"/>
</dbReference>
<comment type="caution">
    <text evidence="12">The sequence shown here is derived from an EMBL/GenBank/DDBJ whole genome shotgun (WGS) entry which is preliminary data.</text>
</comment>
<dbReference type="PIRSF" id="PIRSF006092">
    <property type="entry name" value="GreA_GreB"/>
    <property type="match status" value="1"/>
</dbReference>
<protein>
    <recommendedName>
        <fullName evidence="2 8">Transcription elongation factor GreA</fullName>
    </recommendedName>
    <alternativeName>
        <fullName evidence="7 8">Transcript cleavage factor GreA</fullName>
    </alternativeName>
</protein>
<dbReference type="Proteomes" id="UP000177287">
    <property type="component" value="Unassembled WGS sequence"/>
</dbReference>
<keyword evidence="4 8" id="KW-0238">DNA-binding</keyword>
<dbReference type="NCBIfam" id="NF001263">
    <property type="entry name" value="PRK00226.1-4"/>
    <property type="match status" value="1"/>
</dbReference>
<gene>
    <name evidence="8" type="primary">greA</name>
    <name evidence="12" type="ORF">A3A27_02075</name>
</gene>
<keyword evidence="3 8" id="KW-0805">Transcription regulation</keyword>
<dbReference type="EMBL" id="MHUF01000020">
    <property type="protein sequence ID" value="OHA72342.1"/>
    <property type="molecule type" value="Genomic_DNA"/>
</dbReference>
<evidence type="ECO:0000256" key="8">
    <source>
        <dbReference type="HAMAP-Rule" id="MF_00105"/>
    </source>
</evidence>
<reference evidence="12 13" key="1">
    <citation type="journal article" date="2016" name="Nat. Commun.">
        <title>Thousands of microbial genomes shed light on interconnected biogeochemical processes in an aquifer system.</title>
        <authorList>
            <person name="Anantharaman K."/>
            <person name="Brown C.T."/>
            <person name="Hug L.A."/>
            <person name="Sharon I."/>
            <person name="Castelle C.J."/>
            <person name="Probst A.J."/>
            <person name="Thomas B.C."/>
            <person name="Singh A."/>
            <person name="Wilkins M.J."/>
            <person name="Karaoz U."/>
            <person name="Brodie E.L."/>
            <person name="Williams K.H."/>
            <person name="Hubbard S.S."/>
            <person name="Banfield J.F."/>
        </authorList>
    </citation>
    <scope>NUCLEOTIDE SEQUENCE [LARGE SCALE GENOMIC DNA]</scope>
</reference>
<accession>A0A1G2RJ71</accession>
<comment type="function">
    <text evidence="6 8 9">Necessary for efficient RNA polymerase transcription elongation past template-encoded arresting sites. The arresting sites in DNA have the property of trapping a certain fraction of elongating RNA polymerases that pass through, resulting in locked ternary complexes. Cleavage of the nascent transcript by cleavage factors such as GreA or GreB allows the resumption of elongation from the new 3'terminus. GreA releases sequences of 2 to 3 nucleotides.</text>
</comment>